<dbReference type="InterPro" id="IPR008462">
    <property type="entry name" value="CsbD"/>
</dbReference>
<evidence type="ECO:0000256" key="1">
    <source>
        <dbReference type="ARBA" id="ARBA00009129"/>
    </source>
</evidence>
<organism evidence="4 5">
    <name type="scientific">Streptomyces adustus</name>
    <dbReference type="NCBI Taxonomy" id="1609272"/>
    <lineage>
        <taxon>Bacteria</taxon>
        <taxon>Bacillati</taxon>
        <taxon>Actinomycetota</taxon>
        <taxon>Actinomycetes</taxon>
        <taxon>Kitasatosporales</taxon>
        <taxon>Streptomycetaceae</taxon>
        <taxon>Streptomyces</taxon>
    </lineage>
</organism>
<name>A0A5N8VLD5_9ACTN</name>
<feature type="domain" description="CsbD-like" evidence="3">
    <location>
        <begin position="5"/>
        <end position="54"/>
    </location>
</feature>
<evidence type="ECO:0000313" key="5">
    <source>
        <dbReference type="Proteomes" id="UP000325849"/>
    </source>
</evidence>
<dbReference type="InterPro" id="IPR036629">
    <property type="entry name" value="YjbJ_sf"/>
</dbReference>
<accession>A0A5N8VLD5</accession>
<evidence type="ECO:0000313" key="4">
    <source>
        <dbReference type="EMBL" id="MPY36073.1"/>
    </source>
</evidence>
<reference evidence="4 5" key="1">
    <citation type="submission" date="2019-07" db="EMBL/GenBank/DDBJ databases">
        <title>New species of Amycolatopsis and Streptomyces.</title>
        <authorList>
            <person name="Duangmal K."/>
            <person name="Teo W.F.A."/>
            <person name="Lipun K."/>
        </authorList>
    </citation>
    <scope>NUCLEOTIDE SEQUENCE [LARGE SCALE GENOMIC DNA]</scope>
    <source>
        <strain evidence="4 5">NBRC 109810</strain>
    </source>
</reference>
<sequence length="58" mass="6624">MAKEHAKVKQVTGKMKETLGKTLGNKSMQKSGRQEQLRAKAHEMTERATDQIRKRTGR</sequence>
<feature type="compositionally biased region" description="Basic and acidic residues" evidence="2">
    <location>
        <begin position="32"/>
        <end position="58"/>
    </location>
</feature>
<dbReference type="Gene3D" id="1.10.1470.10">
    <property type="entry name" value="YjbJ"/>
    <property type="match status" value="1"/>
</dbReference>
<dbReference type="RefSeq" id="WP_152893758.1">
    <property type="nucleotide sequence ID" value="NZ_JBHJTU010000029.1"/>
</dbReference>
<feature type="region of interest" description="Disordered" evidence="2">
    <location>
        <begin position="1"/>
        <end position="58"/>
    </location>
</feature>
<keyword evidence="5" id="KW-1185">Reference proteome</keyword>
<evidence type="ECO:0000256" key="2">
    <source>
        <dbReference type="SAM" id="MobiDB-lite"/>
    </source>
</evidence>
<gene>
    <name evidence="4" type="ORF">FNH09_34030</name>
</gene>
<comment type="similarity">
    <text evidence="1">Belongs to the UPF0337 (CsbD) family.</text>
</comment>
<dbReference type="Pfam" id="PF05532">
    <property type="entry name" value="CsbD"/>
    <property type="match status" value="1"/>
</dbReference>
<proteinExistence type="inferred from homology"/>
<dbReference type="EMBL" id="VJZD01000196">
    <property type="protein sequence ID" value="MPY36073.1"/>
    <property type="molecule type" value="Genomic_DNA"/>
</dbReference>
<dbReference type="AlphaFoldDB" id="A0A5N8VLD5"/>
<protein>
    <submittedName>
        <fullName evidence="4">CsbD family protein</fullName>
    </submittedName>
</protein>
<dbReference type="Proteomes" id="UP000325849">
    <property type="component" value="Unassembled WGS sequence"/>
</dbReference>
<dbReference type="SUPFAM" id="SSF69047">
    <property type="entry name" value="Hypothetical protein YjbJ"/>
    <property type="match status" value="1"/>
</dbReference>
<dbReference type="OrthoDB" id="4250134at2"/>
<evidence type="ECO:0000259" key="3">
    <source>
        <dbReference type="Pfam" id="PF05532"/>
    </source>
</evidence>
<comment type="caution">
    <text evidence="4">The sequence shown here is derived from an EMBL/GenBank/DDBJ whole genome shotgun (WGS) entry which is preliminary data.</text>
</comment>